<evidence type="ECO:0008006" key="4">
    <source>
        <dbReference type="Google" id="ProtNLM"/>
    </source>
</evidence>
<organism evidence="2 3">
    <name type="scientific">Streptococcus ictaluri 707-05</name>
    <dbReference type="NCBI Taxonomy" id="764299"/>
    <lineage>
        <taxon>Bacteria</taxon>
        <taxon>Bacillati</taxon>
        <taxon>Bacillota</taxon>
        <taxon>Bacilli</taxon>
        <taxon>Lactobacillales</taxon>
        <taxon>Streptococcaceae</taxon>
        <taxon>Streptococcus</taxon>
    </lineage>
</organism>
<evidence type="ECO:0000256" key="1">
    <source>
        <dbReference type="SAM" id="Phobius"/>
    </source>
</evidence>
<dbReference type="eggNOG" id="ENOG5033HF9">
    <property type="taxonomic scope" value="Bacteria"/>
</dbReference>
<comment type="caution">
    <text evidence="2">The sequence shown here is derived from an EMBL/GenBank/DDBJ whole genome shotgun (WGS) entry which is preliminary data.</text>
</comment>
<dbReference type="Pfam" id="PF11877">
    <property type="entry name" value="DUF3397"/>
    <property type="match status" value="1"/>
</dbReference>
<dbReference type="Proteomes" id="UP000003330">
    <property type="component" value="Unassembled WGS sequence"/>
</dbReference>
<name>G5K1N6_9STRE</name>
<dbReference type="RefSeq" id="WP_008088272.1">
    <property type="nucleotide sequence ID" value="NZ_AEUX02000005.1"/>
</dbReference>
<dbReference type="AlphaFoldDB" id="G5K1N6"/>
<sequence>MTIYKLTAAAFILLTPLFASIMVSLFRLGKKGIKFPDLSLPLFALEIILVSGKFFTHNLLPYYLIIMSLLAIVITLLLIFRTESFHYARFYKLFWRIGFLVTSFFYLILVAFIFIMP</sequence>
<dbReference type="EMBL" id="AEUX02000005">
    <property type="protein sequence ID" value="EHI70101.1"/>
    <property type="molecule type" value="Genomic_DNA"/>
</dbReference>
<feature type="transmembrane region" description="Helical" evidence="1">
    <location>
        <begin position="93"/>
        <end position="116"/>
    </location>
</feature>
<keyword evidence="1" id="KW-0812">Transmembrane</keyword>
<keyword evidence="1" id="KW-1133">Transmembrane helix</keyword>
<feature type="transmembrane region" description="Helical" evidence="1">
    <location>
        <begin position="6"/>
        <end position="26"/>
    </location>
</feature>
<reference evidence="2 3" key="1">
    <citation type="journal article" date="2014" name="Int. J. Syst. Evol. Microbiol.">
        <title>Phylogenomics and the dynamic genome evolution of the genus Streptococcus.</title>
        <authorList>
            <consortium name="The Broad Institute Genome Sequencing Platform"/>
            <person name="Richards V.P."/>
            <person name="Palmer S.R."/>
            <person name="Pavinski Bitar P.D."/>
            <person name="Qin X."/>
            <person name="Weinstock G.M."/>
            <person name="Highlander S.K."/>
            <person name="Town C.D."/>
            <person name="Burne R.A."/>
            <person name="Stanhope M.J."/>
        </authorList>
    </citation>
    <scope>NUCLEOTIDE SEQUENCE [LARGE SCALE GENOMIC DNA]</scope>
    <source>
        <strain evidence="2 3">707-05</strain>
    </source>
</reference>
<dbReference type="OrthoDB" id="2237252at2"/>
<evidence type="ECO:0000313" key="2">
    <source>
        <dbReference type="EMBL" id="EHI70101.1"/>
    </source>
</evidence>
<protein>
    <recommendedName>
        <fullName evidence="4">PF11877 family protein</fullName>
    </recommendedName>
</protein>
<feature type="transmembrane region" description="Helical" evidence="1">
    <location>
        <begin position="62"/>
        <end position="81"/>
    </location>
</feature>
<dbReference type="InterPro" id="IPR024515">
    <property type="entry name" value="DUF3397"/>
</dbReference>
<keyword evidence="1" id="KW-0472">Membrane</keyword>
<keyword evidence="3" id="KW-1185">Reference proteome</keyword>
<evidence type="ECO:0000313" key="3">
    <source>
        <dbReference type="Proteomes" id="UP000003330"/>
    </source>
</evidence>
<gene>
    <name evidence="2" type="ORF">STRIC_2294</name>
</gene>
<proteinExistence type="predicted"/>
<accession>G5K1N6</accession>